<dbReference type="EMBL" id="CABIJS010000222">
    <property type="protein sequence ID" value="VUZ46657.1"/>
    <property type="molecule type" value="Genomic_DNA"/>
</dbReference>
<evidence type="ECO:0000256" key="1">
    <source>
        <dbReference type="SAM" id="SignalP"/>
    </source>
</evidence>
<organism evidence="2 3">
    <name type="scientific">Hymenolepis diminuta</name>
    <name type="common">Rat tapeworm</name>
    <dbReference type="NCBI Taxonomy" id="6216"/>
    <lineage>
        <taxon>Eukaryota</taxon>
        <taxon>Metazoa</taxon>
        <taxon>Spiralia</taxon>
        <taxon>Lophotrochozoa</taxon>
        <taxon>Platyhelminthes</taxon>
        <taxon>Cestoda</taxon>
        <taxon>Eucestoda</taxon>
        <taxon>Cyclophyllidea</taxon>
        <taxon>Hymenolepididae</taxon>
        <taxon>Hymenolepis</taxon>
    </lineage>
</organism>
<dbReference type="AlphaFoldDB" id="A0A564YH83"/>
<name>A0A564YH83_HYMDI</name>
<reference evidence="2 3" key="1">
    <citation type="submission" date="2019-07" db="EMBL/GenBank/DDBJ databases">
        <authorList>
            <person name="Jastrzebski P J."/>
            <person name="Paukszto L."/>
            <person name="Jastrzebski P J."/>
        </authorList>
    </citation>
    <scope>NUCLEOTIDE SEQUENCE [LARGE SCALE GENOMIC DNA]</scope>
    <source>
        <strain evidence="2 3">WMS-il1</strain>
    </source>
</reference>
<proteinExistence type="predicted"/>
<keyword evidence="3" id="KW-1185">Reference proteome</keyword>
<gene>
    <name evidence="2" type="ORF">WMSIL1_LOCUS6470</name>
</gene>
<evidence type="ECO:0000313" key="2">
    <source>
        <dbReference type="EMBL" id="VUZ46657.1"/>
    </source>
</evidence>
<protein>
    <submittedName>
        <fullName evidence="2">Uncharacterized protein</fullName>
    </submittedName>
</protein>
<feature type="signal peptide" evidence="1">
    <location>
        <begin position="1"/>
        <end position="21"/>
    </location>
</feature>
<accession>A0A564YH83</accession>
<keyword evidence="1" id="KW-0732">Signal</keyword>
<dbReference type="Proteomes" id="UP000321570">
    <property type="component" value="Unassembled WGS sequence"/>
</dbReference>
<sequence length="174" mass="20073">MFVIYLTLVLLLSITADGCSTQPRIIYVEADVTEFCHTLPPIRLGNHRARLNVTYQHKWRAGKASEVMGRLCPPRCPGYDAILGSMIDCSAGLNSGNIMNNETKISLKRMDELLKGVEARIFSFCKRDDYVSFYLNKDGKYFKMSEEEQKFVNDVTENYRFELKCKFIIKTKYL</sequence>
<feature type="chain" id="PRO_5022122405" evidence="1">
    <location>
        <begin position="22"/>
        <end position="174"/>
    </location>
</feature>
<evidence type="ECO:0000313" key="3">
    <source>
        <dbReference type="Proteomes" id="UP000321570"/>
    </source>
</evidence>